<dbReference type="GO" id="GO:0003684">
    <property type="term" value="F:damaged DNA binding"/>
    <property type="evidence" value="ECO:0007669"/>
    <property type="project" value="InterPro"/>
</dbReference>
<keyword evidence="3" id="KW-0547">Nucleotide-binding</keyword>
<dbReference type="Proteomes" id="UP000639338">
    <property type="component" value="Unassembled WGS sequence"/>
</dbReference>
<sequence>MTDLDTTTQEVDESKSVEYGYRSGNVFLIDGSEEMFKERDGGSYFLQCLWMYQRILQQKLSMNKKDFMGMILFATNKSDPETPHIYTILKFNPVTKAICFDEVKLKVVTKHVNLITCNDNPLEKDNEERHKSRVIAKNYKDIHIKIQVVGLGPTFDYDIFYKELIDLAEKYPDRDCKQIQLTDLEENVLRKAFVTGHMDFKVNDKFKIKVTVQGFSTAYRYTPKVWIHKETNEILDKVSFYKHEKFDDDNEDNDDEEMKDIFDQNIRYKQTFGYVHSKIDILFTPKEVVQTKHISKRGIELIGFKAMNEEYLRYHVKKPLFVGSNAEASKAEKKFFASLINHCQQKKVIGICLMASRDDSSPCVFSMWPCEEHGGFYLYQVPFKESIRNLKDITRNYIFDEATPYSDSNLELMTEIVKKCRIKYDPALFENPNQTKTRTYIQAIALSEEYHPDSFVDTTLPDKNIMRQRLQKKDLITKFQEMFPAFNNETVDYSQKYMCYDHDQAAELIKGNLSRHTVPVLKSILKALDLSTIGLKNDLIMRIEDYKKTC</sequence>
<protein>
    <recommendedName>
        <fullName evidence="12">SAP domain-containing protein</fullName>
    </recommendedName>
</protein>
<dbReference type="Pfam" id="PF02037">
    <property type="entry name" value="SAP"/>
    <property type="match status" value="1"/>
</dbReference>
<dbReference type="GO" id="GO:0000723">
    <property type="term" value="P:telomere maintenance"/>
    <property type="evidence" value="ECO:0007669"/>
    <property type="project" value="InterPro"/>
</dbReference>
<dbReference type="SMART" id="SM00559">
    <property type="entry name" value="Ku78"/>
    <property type="match status" value="1"/>
</dbReference>
<dbReference type="GO" id="GO:0016787">
    <property type="term" value="F:hydrolase activity"/>
    <property type="evidence" value="ECO:0007669"/>
    <property type="project" value="UniProtKB-KW"/>
</dbReference>
<dbReference type="GO" id="GO:0003690">
    <property type="term" value="F:double-stranded DNA binding"/>
    <property type="evidence" value="ECO:0007669"/>
    <property type="project" value="TreeGrafter"/>
</dbReference>
<keyword evidence="7" id="KW-0067">ATP-binding</keyword>
<evidence type="ECO:0000256" key="6">
    <source>
        <dbReference type="ARBA" id="ARBA00022806"/>
    </source>
</evidence>
<keyword evidence="9" id="KW-0233">DNA recombination</keyword>
<dbReference type="GO" id="GO:0006303">
    <property type="term" value="P:double-strand break repair via nonhomologous end joining"/>
    <property type="evidence" value="ECO:0007669"/>
    <property type="project" value="InterPro"/>
</dbReference>
<dbReference type="InterPro" id="IPR005161">
    <property type="entry name" value="Ku_N"/>
</dbReference>
<evidence type="ECO:0000256" key="5">
    <source>
        <dbReference type="ARBA" id="ARBA00022801"/>
    </source>
</evidence>
<dbReference type="OrthoDB" id="3249161at2759"/>
<evidence type="ECO:0000256" key="2">
    <source>
        <dbReference type="ARBA" id="ARBA00005240"/>
    </source>
</evidence>
<dbReference type="SUPFAM" id="SSF100939">
    <property type="entry name" value="SPOC domain-like"/>
    <property type="match status" value="1"/>
</dbReference>
<evidence type="ECO:0000259" key="12">
    <source>
        <dbReference type="PROSITE" id="PS50800"/>
    </source>
</evidence>
<dbReference type="InterPro" id="IPR006165">
    <property type="entry name" value="Ku70"/>
</dbReference>
<dbReference type="Pfam" id="PF02735">
    <property type="entry name" value="Ku"/>
    <property type="match status" value="1"/>
</dbReference>
<dbReference type="Gene3D" id="2.40.290.10">
    <property type="match status" value="1"/>
</dbReference>
<evidence type="ECO:0000256" key="7">
    <source>
        <dbReference type="ARBA" id="ARBA00022840"/>
    </source>
</evidence>
<keyword evidence="10" id="KW-0234">DNA repair</keyword>
<dbReference type="Gene3D" id="3.40.50.410">
    <property type="entry name" value="von Willebrand factor, type A domain"/>
    <property type="match status" value="2"/>
</dbReference>
<evidence type="ECO:0000256" key="8">
    <source>
        <dbReference type="ARBA" id="ARBA00023125"/>
    </source>
</evidence>
<keyword evidence="5" id="KW-0378">Hydrolase</keyword>
<dbReference type="GO" id="GO:0043564">
    <property type="term" value="C:Ku70:Ku80 complex"/>
    <property type="evidence" value="ECO:0007669"/>
    <property type="project" value="InterPro"/>
</dbReference>
<dbReference type="PIRSF" id="PIRSF003033">
    <property type="entry name" value="Ku70"/>
    <property type="match status" value="1"/>
</dbReference>
<dbReference type="InterPro" id="IPR027388">
    <property type="entry name" value="Ku70_bridge/pillars_dom_sf"/>
</dbReference>
<evidence type="ECO:0000313" key="13">
    <source>
        <dbReference type="EMBL" id="KAF7989439.1"/>
    </source>
</evidence>
<name>A0A834XQ97_APHGI</name>
<dbReference type="PROSITE" id="PS50800">
    <property type="entry name" value="SAP"/>
    <property type="match status" value="1"/>
</dbReference>
<dbReference type="Pfam" id="PF03730">
    <property type="entry name" value="Ku_C"/>
    <property type="match status" value="1"/>
</dbReference>
<dbReference type="InterPro" id="IPR006164">
    <property type="entry name" value="DNA_bd_Ku70/Ku80"/>
</dbReference>
<dbReference type="Gene3D" id="4.10.970.10">
    <property type="entry name" value="Ku70, bridge and pillars"/>
    <property type="match status" value="1"/>
</dbReference>
<dbReference type="GO" id="GO:0003678">
    <property type="term" value="F:DNA helicase activity"/>
    <property type="evidence" value="ECO:0007669"/>
    <property type="project" value="InterPro"/>
</dbReference>
<evidence type="ECO:0000256" key="9">
    <source>
        <dbReference type="ARBA" id="ARBA00023172"/>
    </source>
</evidence>
<dbReference type="PANTHER" id="PTHR12604:SF2">
    <property type="entry name" value="X-RAY REPAIR CROSS-COMPLEMENTING PROTEIN 6"/>
    <property type="match status" value="1"/>
</dbReference>
<evidence type="ECO:0000256" key="11">
    <source>
        <dbReference type="ARBA" id="ARBA00023242"/>
    </source>
</evidence>
<dbReference type="EMBL" id="JACMRX010000005">
    <property type="protein sequence ID" value="KAF7989439.1"/>
    <property type="molecule type" value="Genomic_DNA"/>
</dbReference>
<keyword evidence="14" id="KW-1185">Reference proteome</keyword>
<dbReference type="SUPFAM" id="SSF68906">
    <property type="entry name" value="SAP domain"/>
    <property type="match status" value="1"/>
</dbReference>
<comment type="similarity">
    <text evidence="2">Belongs to the ku70 family.</text>
</comment>
<keyword evidence="4" id="KW-0227">DNA damage</keyword>
<dbReference type="AlphaFoldDB" id="A0A834XQ97"/>
<reference evidence="13 14" key="1">
    <citation type="submission" date="2020-08" db="EMBL/GenBank/DDBJ databases">
        <title>Aphidius gifuensis genome sequencing and assembly.</title>
        <authorList>
            <person name="Du Z."/>
        </authorList>
    </citation>
    <scope>NUCLEOTIDE SEQUENCE [LARGE SCALE GENOMIC DNA]</scope>
    <source>
        <strain evidence="13">YNYX2018</strain>
        <tissue evidence="13">Adults</tissue>
    </source>
</reference>
<keyword evidence="6" id="KW-0347">Helicase</keyword>
<feature type="domain" description="SAP" evidence="12">
    <location>
        <begin position="513"/>
        <end position="547"/>
    </location>
</feature>
<evidence type="ECO:0000256" key="3">
    <source>
        <dbReference type="ARBA" id="ARBA00022741"/>
    </source>
</evidence>
<organism evidence="13 14">
    <name type="scientific">Aphidius gifuensis</name>
    <name type="common">Parasitoid wasp</name>
    <dbReference type="NCBI Taxonomy" id="684658"/>
    <lineage>
        <taxon>Eukaryota</taxon>
        <taxon>Metazoa</taxon>
        <taxon>Ecdysozoa</taxon>
        <taxon>Arthropoda</taxon>
        <taxon>Hexapoda</taxon>
        <taxon>Insecta</taxon>
        <taxon>Pterygota</taxon>
        <taxon>Neoptera</taxon>
        <taxon>Endopterygota</taxon>
        <taxon>Hymenoptera</taxon>
        <taxon>Apocrita</taxon>
        <taxon>Ichneumonoidea</taxon>
        <taxon>Braconidae</taxon>
        <taxon>Aphidiinae</taxon>
        <taxon>Aphidius</taxon>
    </lineage>
</organism>
<dbReference type="SMART" id="SM00513">
    <property type="entry name" value="SAP"/>
    <property type="match status" value="1"/>
</dbReference>
<dbReference type="Gene3D" id="1.10.1600.10">
    <property type="match status" value="1"/>
</dbReference>
<dbReference type="SUPFAM" id="SSF53300">
    <property type="entry name" value="vWA-like"/>
    <property type="match status" value="1"/>
</dbReference>
<comment type="caution">
    <text evidence="13">The sequence shown here is derived from an EMBL/GenBank/DDBJ whole genome shotgun (WGS) entry which is preliminary data.</text>
</comment>
<accession>A0A834XQ97</accession>
<dbReference type="PANTHER" id="PTHR12604">
    <property type="entry name" value="KU AUTOANTIGEN DNA HELICASE"/>
    <property type="match status" value="1"/>
</dbReference>
<evidence type="ECO:0000256" key="1">
    <source>
        <dbReference type="ARBA" id="ARBA00004123"/>
    </source>
</evidence>
<keyword evidence="11" id="KW-0539">Nucleus</keyword>
<dbReference type="InterPro" id="IPR016194">
    <property type="entry name" value="SPOC-like_C_dom_sf"/>
</dbReference>
<dbReference type="InterPro" id="IPR005160">
    <property type="entry name" value="Ku_C"/>
</dbReference>
<dbReference type="GO" id="GO:0006310">
    <property type="term" value="P:DNA recombination"/>
    <property type="evidence" value="ECO:0007669"/>
    <property type="project" value="UniProtKB-KW"/>
</dbReference>
<dbReference type="InterPro" id="IPR036465">
    <property type="entry name" value="vWFA_dom_sf"/>
</dbReference>
<dbReference type="Gene3D" id="1.10.720.30">
    <property type="entry name" value="SAP domain"/>
    <property type="match status" value="1"/>
</dbReference>
<evidence type="ECO:0000256" key="4">
    <source>
        <dbReference type="ARBA" id="ARBA00022763"/>
    </source>
</evidence>
<dbReference type="GO" id="GO:0005524">
    <property type="term" value="F:ATP binding"/>
    <property type="evidence" value="ECO:0007669"/>
    <property type="project" value="UniProtKB-KW"/>
</dbReference>
<dbReference type="GO" id="GO:0042162">
    <property type="term" value="F:telomeric DNA binding"/>
    <property type="evidence" value="ECO:0007669"/>
    <property type="project" value="InterPro"/>
</dbReference>
<dbReference type="InterPro" id="IPR036361">
    <property type="entry name" value="SAP_dom_sf"/>
</dbReference>
<comment type="subcellular location">
    <subcellularLocation>
        <location evidence="1">Nucleus</location>
    </subcellularLocation>
</comment>
<dbReference type="Pfam" id="PF03731">
    <property type="entry name" value="Ku_N"/>
    <property type="match status" value="2"/>
</dbReference>
<evidence type="ECO:0000256" key="10">
    <source>
        <dbReference type="ARBA" id="ARBA00023204"/>
    </source>
</evidence>
<proteinExistence type="inferred from homology"/>
<gene>
    <name evidence="13" type="ORF">HCN44_008113</name>
</gene>
<dbReference type="InterPro" id="IPR003034">
    <property type="entry name" value="SAP_dom"/>
</dbReference>
<evidence type="ECO:0000313" key="14">
    <source>
        <dbReference type="Proteomes" id="UP000639338"/>
    </source>
</evidence>
<keyword evidence="8" id="KW-0238">DNA-binding</keyword>